<evidence type="ECO:0000313" key="3">
    <source>
        <dbReference type="Proteomes" id="UP000824469"/>
    </source>
</evidence>
<proteinExistence type="predicted"/>
<dbReference type="Proteomes" id="UP000824469">
    <property type="component" value="Unassembled WGS sequence"/>
</dbReference>
<gene>
    <name evidence="2" type="ORF">KI387_043755</name>
</gene>
<accession>A0AA38GT88</accession>
<keyword evidence="3" id="KW-1185">Reference proteome</keyword>
<comment type="caution">
    <text evidence="2">The sequence shown here is derived from an EMBL/GenBank/DDBJ whole genome shotgun (WGS) entry which is preliminary data.</text>
</comment>
<sequence>MSILFYLFSSLQAFVREFQVEKTVAPLLQGLILLLVKAGTPVLEPRVSGVSFGEDWEDYLSLSERRKLSMMKKKAHKDFNAAMTLQSLVGGSIASHEGNNLLNFLSQRMDTLEETVAHLKAENNNLIRNVKRMSTDLITYGQRLDTLQDRDDANAQTSLSTDTGKEEDAVFYTWRLRHSMIMLPEQAMASIAAAAEADRNAMRMRDKELAAVNINATDVDIIANELE</sequence>
<dbReference type="EMBL" id="JAHRHJ020000002">
    <property type="protein sequence ID" value="KAH9327821.1"/>
    <property type="molecule type" value="Genomic_DNA"/>
</dbReference>
<dbReference type="AlphaFoldDB" id="A0AA38GT88"/>
<organism evidence="2 3">
    <name type="scientific">Taxus chinensis</name>
    <name type="common">Chinese yew</name>
    <name type="synonym">Taxus wallichiana var. chinensis</name>
    <dbReference type="NCBI Taxonomy" id="29808"/>
    <lineage>
        <taxon>Eukaryota</taxon>
        <taxon>Viridiplantae</taxon>
        <taxon>Streptophyta</taxon>
        <taxon>Embryophyta</taxon>
        <taxon>Tracheophyta</taxon>
        <taxon>Spermatophyta</taxon>
        <taxon>Pinopsida</taxon>
        <taxon>Pinidae</taxon>
        <taxon>Conifers II</taxon>
        <taxon>Cupressales</taxon>
        <taxon>Taxaceae</taxon>
        <taxon>Taxus</taxon>
    </lineage>
</organism>
<keyword evidence="1" id="KW-0175">Coiled coil</keyword>
<name>A0AA38GT88_TAXCH</name>
<feature type="coiled-coil region" evidence="1">
    <location>
        <begin position="102"/>
        <end position="136"/>
    </location>
</feature>
<evidence type="ECO:0000256" key="1">
    <source>
        <dbReference type="SAM" id="Coils"/>
    </source>
</evidence>
<feature type="non-terminal residue" evidence="2">
    <location>
        <position position="227"/>
    </location>
</feature>
<evidence type="ECO:0000313" key="2">
    <source>
        <dbReference type="EMBL" id="KAH9327821.1"/>
    </source>
</evidence>
<protein>
    <submittedName>
        <fullName evidence="2">Uncharacterized protein</fullName>
    </submittedName>
</protein>
<reference evidence="2 3" key="1">
    <citation type="journal article" date="2021" name="Nat. Plants">
        <title>The Taxus genome provides insights into paclitaxel biosynthesis.</title>
        <authorList>
            <person name="Xiong X."/>
            <person name="Gou J."/>
            <person name="Liao Q."/>
            <person name="Li Y."/>
            <person name="Zhou Q."/>
            <person name="Bi G."/>
            <person name="Li C."/>
            <person name="Du R."/>
            <person name="Wang X."/>
            <person name="Sun T."/>
            <person name="Guo L."/>
            <person name="Liang H."/>
            <person name="Lu P."/>
            <person name="Wu Y."/>
            <person name="Zhang Z."/>
            <person name="Ro D.K."/>
            <person name="Shang Y."/>
            <person name="Huang S."/>
            <person name="Yan J."/>
        </authorList>
    </citation>
    <scope>NUCLEOTIDE SEQUENCE [LARGE SCALE GENOMIC DNA]</scope>
    <source>
        <strain evidence="2">Ta-2019</strain>
    </source>
</reference>